<dbReference type="InterPro" id="IPR002477">
    <property type="entry name" value="Peptidoglycan-bd-like"/>
</dbReference>
<evidence type="ECO:0000313" key="3">
    <source>
        <dbReference type="EMBL" id="UOQ47049.1"/>
    </source>
</evidence>
<keyword evidence="4" id="KW-1185">Reference proteome</keyword>
<evidence type="ECO:0000313" key="4">
    <source>
        <dbReference type="Proteomes" id="UP000831782"/>
    </source>
</evidence>
<dbReference type="Gene3D" id="1.10.101.10">
    <property type="entry name" value="PGBD-like superfamily/PGBD"/>
    <property type="match status" value="2"/>
</dbReference>
<dbReference type="SUPFAM" id="SSF51261">
    <property type="entry name" value="Duplicated hybrid motif"/>
    <property type="match status" value="1"/>
</dbReference>
<dbReference type="InterPro" id="IPR011055">
    <property type="entry name" value="Dup_hybrid_motif"/>
</dbReference>
<dbReference type="Pfam" id="PF01551">
    <property type="entry name" value="Peptidase_M23"/>
    <property type="match status" value="1"/>
</dbReference>
<feature type="domain" description="M23ase beta-sheet core" evidence="2">
    <location>
        <begin position="26"/>
        <end position="119"/>
    </location>
</feature>
<feature type="domain" description="Peptidoglycan binding-like" evidence="1">
    <location>
        <begin position="159"/>
        <end position="216"/>
    </location>
</feature>
<feature type="domain" description="Peptidoglycan binding-like" evidence="1">
    <location>
        <begin position="249"/>
        <end position="285"/>
    </location>
</feature>
<evidence type="ECO:0000259" key="1">
    <source>
        <dbReference type="Pfam" id="PF01471"/>
    </source>
</evidence>
<dbReference type="PANTHER" id="PTHR21666:SF270">
    <property type="entry name" value="MUREIN HYDROLASE ACTIVATOR ENVC"/>
    <property type="match status" value="1"/>
</dbReference>
<dbReference type="InterPro" id="IPR050570">
    <property type="entry name" value="Cell_wall_metabolism_enzyme"/>
</dbReference>
<organism evidence="3 4">
    <name type="scientific">Gracilibacillus caseinilyticus</name>
    <dbReference type="NCBI Taxonomy" id="2932256"/>
    <lineage>
        <taxon>Bacteria</taxon>
        <taxon>Bacillati</taxon>
        <taxon>Bacillota</taxon>
        <taxon>Bacilli</taxon>
        <taxon>Bacillales</taxon>
        <taxon>Bacillaceae</taxon>
        <taxon>Gracilibacillus</taxon>
    </lineage>
</organism>
<accession>A0ABY4ERI8</accession>
<dbReference type="InterPro" id="IPR016047">
    <property type="entry name" value="M23ase_b-sheet_dom"/>
</dbReference>
<protein>
    <submittedName>
        <fullName evidence="3">Peptidoglycan-binding protein</fullName>
    </submittedName>
</protein>
<dbReference type="Gene3D" id="2.70.70.10">
    <property type="entry name" value="Glucose Permease (Domain IIA)"/>
    <property type="match status" value="1"/>
</dbReference>
<reference evidence="3 4" key="1">
    <citation type="submission" date="2022-04" db="EMBL/GenBank/DDBJ databases">
        <title>Gracilibacillus sp. isolated from saltern.</title>
        <authorList>
            <person name="Won M."/>
            <person name="Lee C.-M."/>
            <person name="Woen H.-Y."/>
            <person name="Kwon S.-W."/>
        </authorList>
    </citation>
    <scope>NUCLEOTIDE SEQUENCE [LARGE SCALE GENOMIC DNA]</scope>
    <source>
        <strain evidence="3 4">SSWR10-1</strain>
    </source>
</reference>
<gene>
    <name evidence="3" type="ORF">MUN88_13255</name>
</gene>
<name>A0ABY4ERI8_9BACI</name>
<evidence type="ECO:0000259" key="2">
    <source>
        <dbReference type="Pfam" id="PF01551"/>
    </source>
</evidence>
<dbReference type="RefSeq" id="WP_244715791.1">
    <property type="nucleotide sequence ID" value="NZ_CP095072.1"/>
</dbReference>
<sequence>MAKFKGYTITSPYGNRSHPISSSSDFHSGVDLVKYHKAPISAFTSGTVIYAGFGNNGTGLGGYGNVVLLRDRNNREQMYAHLDSVVVTKGQTIAQNQVIGYQGSTGYVTGSHLHYEVRKIVEAKPPYGYRPDKKSSTLNPIPYLNNFDLDGLLETGDSGSVVRKLQRDLIKLGFALPKYGADGVFGQETESAVRSFQSAENLAVDGIVGPNTNAKLDKQTTLVSNYPGIIKNGSRGDVVRIIQRRVFAKADGIFGTQTEKKVKEYQQRNGLKVDGIVGPKTWGKLFG</sequence>
<dbReference type="Pfam" id="PF01471">
    <property type="entry name" value="PG_binding_1"/>
    <property type="match status" value="2"/>
</dbReference>
<proteinExistence type="predicted"/>
<dbReference type="SUPFAM" id="SSF47090">
    <property type="entry name" value="PGBD-like"/>
    <property type="match status" value="2"/>
</dbReference>
<dbReference type="EMBL" id="CP095072">
    <property type="protein sequence ID" value="UOQ47049.1"/>
    <property type="molecule type" value="Genomic_DNA"/>
</dbReference>
<dbReference type="Proteomes" id="UP000831782">
    <property type="component" value="Chromosome"/>
</dbReference>
<dbReference type="InterPro" id="IPR036366">
    <property type="entry name" value="PGBDSf"/>
</dbReference>
<dbReference type="PANTHER" id="PTHR21666">
    <property type="entry name" value="PEPTIDASE-RELATED"/>
    <property type="match status" value="1"/>
</dbReference>
<dbReference type="InterPro" id="IPR036365">
    <property type="entry name" value="PGBD-like_sf"/>
</dbReference>
<dbReference type="CDD" id="cd12797">
    <property type="entry name" value="M23_peptidase"/>
    <property type="match status" value="1"/>
</dbReference>